<keyword evidence="2" id="KW-0812">Transmembrane</keyword>
<evidence type="ECO:0000313" key="5">
    <source>
        <dbReference type="Proteomes" id="UP001237642"/>
    </source>
</evidence>
<protein>
    <recommendedName>
        <fullName evidence="3">Pectinesterase inhibitor domain-containing protein</fullName>
    </recommendedName>
</protein>
<dbReference type="InterPro" id="IPR006501">
    <property type="entry name" value="Pectinesterase_inhib_dom"/>
</dbReference>
<dbReference type="SUPFAM" id="SSF101148">
    <property type="entry name" value="Plant invertase/pectin methylesterase inhibitor"/>
    <property type="match status" value="1"/>
</dbReference>
<sequence>MGYGRLGSSERYASSTSVDPATSSPPPRNSKLKFLLIFAATLIVACGVSVAVLVALRNKATGDNIDLPAHRKPSKAMSRVCSKTRYPTLCVDSLLDFPGSTTASNIDLVHISVNMTLRHFGRALSASAEINNLQIGDLY</sequence>
<dbReference type="InterPro" id="IPR035513">
    <property type="entry name" value="Invertase/methylesterase_inhib"/>
</dbReference>
<feature type="transmembrane region" description="Helical" evidence="2">
    <location>
        <begin position="34"/>
        <end position="56"/>
    </location>
</feature>
<dbReference type="GO" id="GO:0004857">
    <property type="term" value="F:enzyme inhibitor activity"/>
    <property type="evidence" value="ECO:0007669"/>
    <property type="project" value="InterPro"/>
</dbReference>
<feature type="compositionally biased region" description="Polar residues" evidence="1">
    <location>
        <begin position="11"/>
        <end position="22"/>
    </location>
</feature>
<dbReference type="EMBL" id="JAUIZM010000006">
    <property type="protein sequence ID" value="KAK1380399.1"/>
    <property type="molecule type" value="Genomic_DNA"/>
</dbReference>
<evidence type="ECO:0000256" key="1">
    <source>
        <dbReference type="SAM" id="MobiDB-lite"/>
    </source>
</evidence>
<feature type="region of interest" description="Disordered" evidence="1">
    <location>
        <begin position="1"/>
        <end position="27"/>
    </location>
</feature>
<keyword evidence="5" id="KW-1185">Reference proteome</keyword>
<dbReference type="AlphaFoldDB" id="A0AAD8I8F1"/>
<evidence type="ECO:0000313" key="4">
    <source>
        <dbReference type="EMBL" id="KAK1380399.1"/>
    </source>
</evidence>
<reference evidence="4" key="2">
    <citation type="submission" date="2023-05" db="EMBL/GenBank/DDBJ databases">
        <authorList>
            <person name="Schelkunov M.I."/>
        </authorList>
    </citation>
    <scope>NUCLEOTIDE SEQUENCE</scope>
    <source>
        <strain evidence="4">Hsosn_3</strain>
        <tissue evidence="4">Leaf</tissue>
    </source>
</reference>
<proteinExistence type="predicted"/>
<evidence type="ECO:0000256" key="2">
    <source>
        <dbReference type="SAM" id="Phobius"/>
    </source>
</evidence>
<dbReference type="NCBIfam" id="TIGR01614">
    <property type="entry name" value="PME_inhib"/>
    <property type="match status" value="1"/>
</dbReference>
<dbReference type="Proteomes" id="UP001237642">
    <property type="component" value="Unassembled WGS sequence"/>
</dbReference>
<keyword evidence="2" id="KW-1133">Transmembrane helix</keyword>
<name>A0AAD8I8F1_9APIA</name>
<gene>
    <name evidence="4" type="ORF">POM88_027143</name>
</gene>
<dbReference type="Pfam" id="PF04043">
    <property type="entry name" value="PMEI"/>
    <property type="match status" value="1"/>
</dbReference>
<organism evidence="4 5">
    <name type="scientific">Heracleum sosnowskyi</name>
    <dbReference type="NCBI Taxonomy" id="360622"/>
    <lineage>
        <taxon>Eukaryota</taxon>
        <taxon>Viridiplantae</taxon>
        <taxon>Streptophyta</taxon>
        <taxon>Embryophyta</taxon>
        <taxon>Tracheophyta</taxon>
        <taxon>Spermatophyta</taxon>
        <taxon>Magnoliopsida</taxon>
        <taxon>eudicotyledons</taxon>
        <taxon>Gunneridae</taxon>
        <taxon>Pentapetalae</taxon>
        <taxon>asterids</taxon>
        <taxon>campanulids</taxon>
        <taxon>Apiales</taxon>
        <taxon>Apiaceae</taxon>
        <taxon>Apioideae</taxon>
        <taxon>apioid superclade</taxon>
        <taxon>Tordylieae</taxon>
        <taxon>Tordyliinae</taxon>
        <taxon>Heracleum</taxon>
    </lineage>
</organism>
<dbReference type="Gene3D" id="1.20.140.40">
    <property type="entry name" value="Invertase/pectin methylesterase inhibitor family protein"/>
    <property type="match status" value="1"/>
</dbReference>
<keyword evidence="2" id="KW-0472">Membrane</keyword>
<feature type="domain" description="Pectinesterase inhibitor" evidence="3">
    <location>
        <begin position="76"/>
        <end position="130"/>
    </location>
</feature>
<evidence type="ECO:0000259" key="3">
    <source>
        <dbReference type="Pfam" id="PF04043"/>
    </source>
</evidence>
<accession>A0AAD8I8F1</accession>
<comment type="caution">
    <text evidence="4">The sequence shown here is derived from an EMBL/GenBank/DDBJ whole genome shotgun (WGS) entry which is preliminary data.</text>
</comment>
<reference evidence="4" key="1">
    <citation type="submission" date="2023-02" db="EMBL/GenBank/DDBJ databases">
        <title>Genome of toxic invasive species Heracleum sosnowskyi carries increased number of genes despite the absence of recent whole-genome duplications.</title>
        <authorList>
            <person name="Schelkunov M."/>
            <person name="Shtratnikova V."/>
            <person name="Makarenko M."/>
            <person name="Klepikova A."/>
            <person name="Omelchenko D."/>
            <person name="Novikova G."/>
            <person name="Obukhova E."/>
            <person name="Bogdanov V."/>
            <person name="Penin A."/>
            <person name="Logacheva M."/>
        </authorList>
    </citation>
    <scope>NUCLEOTIDE SEQUENCE</scope>
    <source>
        <strain evidence="4">Hsosn_3</strain>
        <tissue evidence="4">Leaf</tissue>
    </source>
</reference>